<keyword evidence="2" id="KW-1185">Reference proteome</keyword>
<accession>A0A1I7D197</accession>
<evidence type="ECO:0008006" key="3">
    <source>
        <dbReference type="Google" id="ProtNLM"/>
    </source>
</evidence>
<dbReference type="Proteomes" id="UP000183371">
    <property type="component" value="Unassembled WGS sequence"/>
</dbReference>
<organism evidence="1 2">
    <name type="scientific">Pseudovibrio denitrificans</name>
    <dbReference type="NCBI Taxonomy" id="258256"/>
    <lineage>
        <taxon>Bacteria</taxon>
        <taxon>Pseudomonadati</taxon>
        <taxon>Pseudomonadota</taxon>
        <taxon>Alphaproteobacteria</taxon>
        <taxon>Hyphomicrobiales</taxon>
        <taxon>Stappiaceae</taxon>
        <taxon>Pseudovibrio</taxon>
    </lineage>
</organism>
<evidence type="ECO:0000313" key="2">
    <source>
        <dbReference type="Proteomes" id="UP000183371"/>
    </source>
</evidence>
<protein>
    <recommendedName>
        <fullName evidence="3">Glycosyl transferase family 2</fullName>
    </recommendedName>
</protein>
<sequence>MKQANKAHEADKDVTSCITSCGRLDLLSRTLDSFMPDHQRNFAKSLIVDDANTKEIRNWVEKNYPETEVLLNQPQLGQMKSIDKMYAHVTTPYIFHGEDDWLFQAGDTIEACKKVLSAESKVSVVCVRKLSDLQQRFQENCIRKEVDGVSYALMPVDIHPEWLSFSFNPGLVRKSLWDRYGPYEQYGTEERISMVMKKDGWMVAFLDPGACHHIGGDAHVDDPYQPKRANTIASRLRRSVRKRWFRLLRKFGYDV</sequence>
<reference evidence="2" key="1">
    <citation type="submission" date="2016-10" db="EMBL/GenBank/DDBJ databases">
        <authorList>
            <person name="Varghese N."/>
            <person name="Submissions S."/>
        </authorList>
    </citation>
    <scope>NUCLEOTIDE SEQUENCE [LARGE SCALE GENOMIC DNA]</scope>
    <source>
        <strain evidence="2">DSM 17465</strain>
    </source>
</reference>
<dbReference type="AlphaFoldDB" id="A0A1I7D197"/>
<dbReference type="SUPFAM" id="SSF53448">
    <property type="entry name" value="Nucleotide-diphospho-sugar transferases"/>
    <property type="match status" value="1"/>
</dbReference>
<dbReference type="RefSeq" id="WP_083417234.1">
    <property type="nucleotide sequence ID" value="NZ_FPBD01000007.1"/>
</dbReference>
<evidence type="ECO:0000313" key="1">
    <source>
        <dbReference type="EMBL" id="SFU05439.1"/>
    </source>
</evidence>
<dbReference type="Gene3D" id="3.90.550.10">
    <property type="entry name" value="Spore Coat Polysaccharide Biosynthesis Protein SpsA, Chain A"/>
    <property type="match status" value="1"/>
</dbReference>
<gene>
    <name evidence="1" type="ORF">SAMN05444141_107135</name>
</gene>
<dbReference type="InterPro" id="IPR029044">
    <property type="entry name" value="Nucleotide-diphossugar_trans"/>
</dbReference>
<name>A0A1I7D197_9HYPH</name>
<proteinExistence type="predicted"/>
<dbReference type="EMBL" id="FPBD01000007">
    <property type="protein sequence ID" value="SFU05439.1"/>
    <property type="molecule type" value="Genomic_DNA"/>
</dbReference>